<dbReference type="PANTHER" id="PTHR22922:SF5">
    <property type="entry name" value="CAPRIN-2"/>
    <property type="match status" value="1"/>
</dbReference>
<sequence>MDHIQSEIQPQEFLNRRYLPDVDYTVKPEDSRSWEIEHSKKNELPKSWEMLVNAEEQDQKKQKQESLKPLELVRHQGKKTELSRPWEAPVKEDDGVKRQEVSKPWVAQVRDQQSSPKPWITKVKEEQEQKQDIAKPWTSKAKEELEQKQETSKTWIAQARVESVQKPELVKHWGACVIEETEQTKQEPAKAWIGEETEQKAQTPRVWETSEGPRQTAQQPLQNPPKIWGAGNLVPKEQTGPKKLDLEPKEAVYGKAVRREHRLKLDSDVKQDGKTDGLSGQRADAVRRKESLQSVGETCKLSRSFQNIMQVSKPVHQPAAEFCSVSCLPKDPVLRREKLQDLMTQIQGTYNFMQESLLDFDKPSQSAICSSQASSVDSTVSNEQLSNQNTFPEQPVQTAVSNAQELENFNLLPSVYQTSQGISESLVPQKSEIGQAPTAVSSESEIPLTPSRTTMPPVSQEKAFQSPPPNSSIVNIKAPPFQATQTVFKVNAPLPPRREQDIKENSLHPTGYNQNFSTASTQTPPQCKLQSTQNAEQTAFSQESLSNGYKVSNQKIWAEWKKTSKSDGDSGKDRERPKRAQSERGHSEGHWAKKTSKRRDSSDREKSRYSSSKKVLPYTSEGSKPKYLVLSSAWPLPPPTFRSPSPVRGTSFVVPEPSVPQSAATTVQTLLYVKLQPILDTESEGKLHDDVPILTPRASLLKPDQVRGWSSVFTTHWDRGALGSEADGAVLVVEDDPILRDHPKLVYDSISKCYLMPVDPQTLQFQCHDTACDCHSSPSS</sequence>
<feature type="compositionally biased region" description="Polar residues" evidence="1">
    <location>
        <begin position="507"/>
        <end position="547"/>
    </location>
</feature>
<feature type="compositionally biased region" description="Basic and acidic residues" evidence="1">
    <location>
        <begin position="140"/>
        <end position="151"/>
    </location>
</feature>
<feature type="region of interest" description="Disordered" evidence="1">
    <location>
        <begin position="436"/>
        <end position="474"/>
    </location>
</feature>
<feature type="compositionally biased region" description="Basic and acidic residues" evidence="1">
    <location>
        <begin position="598"/>
        <end position="608"/>
    </location>
</feature>
<dbReference type="PANTHER" id="PTHR22922">
    <property type="entry name" value="GPI-ANCHORED PROTEIN P137"/>
    <property type="match status" value="1"/>
</dbReference>
<feature type="region of interest" description="Disordered" evidence="1">
    <location>
        <begin position="54"/>
        <end position="153"/>
    </location>
</feature>
<feature type="compositionally biased region" description="Basic and acidic residues" evidence="1">
    <location>
        <begin position="239"/>
        <end position="249"/>
    </location>
</feature>
<feature type="compositionally biased region" description="Basic and acidic residues" evidence="1">
    <location>
        <begin position="561"/>
        <end position="591"/>
    </location>
</feature>
<accession>A0ABQ7SI68</accession>
<dbReference type="EMBL" id="JAIPUX010005290">
    <property type="protein sequence ID" value="KAH0617051.1"/>
    <property type="molecule type" value="Genomic_DNA"/>
</dbReference>
<feature type="region of interest" description="Disordered" evidence="1">
    <location>
        <begin position="491"/>
        <end position="547"/>
    </location>
</feature>
<evidence type="ECO:0000259" key="2">
    <source>
        <dbReference type="Pfam" id="PF12287"/>
    </source>
</evidence>
<keyword evidence="4" id="KW-1185">Reference proteome</keyword>
<gene>
    <name evidence="3" type="ORF">JD844_028649</name>
</gene>
<dbReference type="InterPro" id="IPR022070">
    <property type="entry name" value="Caprin-1_C"/>
</dbReference>
<feature type="compositionally biased region" description="Polar residues" evidence="1">
    <location>
        <begin position="212"/>
        <end position="221"/>
    </location>
</feature>
<name>A0ABQ7SI68_PHRPL</name>
<comment type="caution">
    <text evidence="3">The sequence shown here is derived from an EMBL/GenBank/DDBJ whole genome shotgun (WGS) entry which is preliminary data.</text>
</comment>
<dbReference type="Pfam" id="PF12287">
    <property type="entry name" value="Caprin-1_C"/>
    <property type="match status" value="1"/>
</dbReference>
<organism evidence="3 4">
    <name type="scientific">Phrynosoma platyrhinos</name>
    <name type="common">Desert horned lizard</name>
    <dbReference type="NCBI Taxonomy" id="52577"/>
    <lineage>
        <taxon>Eukaryota</taxon>
        <taxon>Metazoa</taxon>
        <taxon>Chordata</taxon>
        <taxon>Craniata</taxon>
        <taxon>Vertebrata</taxon>
        <taxon>Euteleostomi</taxon>
        <taxon>Lepidosauria</taxon>
        <taxon>Squamata</taxon>
        <taxon>Bifurcata</taxon>
        <taxon>Unidentata</taxon>
        <taxon>Episquamata</taxon>
        <taxon>Toxicofera</taxon>
        <taxon>Iguania</taxon>
        <taxon>Phrynosomatidae</taxon>
        <taxon>Phrynosomatinae</taxon>
        <taxon>Phrynosoma</taxon>
    </lineage>
</organism>
<feature type="region of interest" description="Disordered" evidence="1">
    <location>
        <begin position="181"/>
        <end position="249"/>
    </location>
</feature>
<protein>
    <recommendedName>
        <fullName evidence="2">Cytoplasmic activation/proliferation-associated protein-1 C term domain-containing protein</fullName>
    </recommendedName>
</protein>
<dbReference type="Proteomes" id="UP000826234">
    <property type="component" value="Unassembled WGS sequence"/>
</dbReference>
<evidence type="ECO:0000313" key="3">
    <source>
        <dbReference type="EMBL" id="KAH0617051.1"/>
    </source>
</evidence>
<reference evidence="3 4" key="1">
    <citation type="journal article" date="2022" name="Gigascience">
        <title>A chromosome-level genome assembly and annotation of the desert horned lizard, Phrynosoma platyrhinos, provides insight into chromosomal rearrangements among reptiles.</title>
        <authorList>
            <person name="Koochekian N."/>
            <person name="Ascanio A."/>
            <person name="Farleigh K."/>
            <person name="Card D.C."/>
            <person name="Schield D.R."/>
            <person name="Castoe T.A."/>
            <person name="Jezkova T."/>
        </authorList>
    </citation>
    <scope>NUCLEOTIDE SEQUENCE [LARGE SCALE GENOMIC DNA]</scope>
    <source>
        <strain evidence="3">NK-2021</strain>
    </source>
</reference>
<dbReference type="InterPro" id="IPR028816">
    <property type="entry name" value="Caprin"/>
</dbReference>
<evidence type="ECO:0000256" key="1">
    <source>
        <dbReference type="SAM" id="MobiDB-lite"/>
    </source>
</evidence>
<feature type="compositionally biased region" description="Basic and acidic residues" evidence="1">
    <location>
        <begin position="496"/>
        <end position="506"/>
    </location>
</feature>
<feature type="region of interest" description="Disordered" evidence="1">
    <location>
        <begin position="561"/>
        <end position="620"/>
    </location>
</feature>
<evidence type="ECO:0000313" key="4">
    <source>
        <dbReference type="Proteomes" id="UP000826234"/>
    </source>
</evidence>
<feature type="compositionally biased region" description="Basic and acidic residues" evidence="1">
    <location>
        <begin position="122"/>
        <end position="133"/>
    </location>
</feature>
<feature type="compositionally biased region" description="Polar residues" evidence="1">
    <location>
        <begin position="438"/>
        <end position="457"/>
    </location>
</feature>
<proteinExistence type="predicted"/>
<feature type="compositionally biased region" description="Basic and acidic residues" evidence="1">
    <location>
        <begin position="57"/>
        <end position="101"/>
    </location>
</feature>
<feature type="domain" description="Cytoplasmic activation/proliferation-associated protein-1 C term" evidence="2">
    <location>
        <begin position="339"/>
        <end position="554"/>
    </location>
</feature>